<evidence type="ECO:0000256" key="1">
    <source>
        <dbReference type="ARBA" id="ARBA00022574"/>
    </source>
</evidence>
<dbReference type="InterPro" id="IPR019775">
    <property type="entry name" value="WD40_repeat_CS"/>
</dbReference>
<dbReference type="InterPro" id="IPR015943">
    <property type="entry name" value="WD40/YVTN_repeat-like_dom_sf"/>
</dbReference>
<dbReference type="PANTHER" id="PTHR18763">
    <property type="entry name" value="WD-REPEAT PROTEIN 18"/>
    <property type="match status" value="1"/>
</dbReference>
<evidence type="ECO:0000313" key="6">
    <source>
        <dbReference type="EMBL" id="KAJ3616229.1"/>
    </source>
</evidence>
<evidence type="ECO:0000256" key="2">
    <source>
        <dbReference type="ARBA" id="ARBA00022737"/>
    </source>
</evidence>
<evidence type="ECO:0008006" key="8">
    <source>
        <dbReference type="Google" id="ProtNLM"/>
    </source>
</evidence>
<keyword evidence="7" id="KW-1185">Reference proteome</keyword>
<keyword evidence="5" id="KW-0812">Transmembrane</keyword>
<dbReference type="GO" id="GO:0006261">
    <property type="term" value="P:DNA-templated DNA replication"/>
    <property type="evidence" value="ECO:0007669"/>
    <property type="project" value="TreeGrafter"/>
</dbReference>
<proteinExistence type="predicted"/>
<keyword evidence="4" id="KW-0175">Coiled coil</keyword>
<evidence type="ECO:0000256" key="3">
    <source>
        <dbReference type="PROSITE-ProRule" id="PRU00221"/>
    </source>
</evidence>
<reference evidence="6" key="1">
    <citation type="journal article" date="2023" name="G3 (Bethesda)">
        <title>Whole genome assemblies of Zophobas morio and Tenebrio molitor.</title>
        <authorList>
            <person name="Kaur S."/>
            <person name="Stinson S.A."/>
            <person name="diCenzo G.C."/>
        </authorList>
    </citation>
    <scope>NUCLEOTIDE SEQUENCE</scope>
    <source>
        <strain evidence="6">QUZm001</strain>
    </source>
</reference>
<feature type="coiled-coil region" evidence="4">
    <location>
        <begin position="401"/>
        <end position="428"/>
    </location>
</feature>
<dbReference type="PROSITE" id="PS50294">
    <property type="entry name" value="WD_REPEATS_REGION"/>
    <property type="match status" value="2"/>
</dbReference>
<keyword evidence="5" id="KW-1133">Transmembrane helix</keyword>
<dbReference type="PROSITE" id="PS00678">
    <property type="entry name" value="WD_REPEATS_1"/>
    <property type="match status" value="2"/>
</dbReference>
<dbReference type="Pfam" id="PF00400">
    <property type="entry name" value="WD40"/>
    <property type="match status" value="3"/>
</dbReference>
<name>A0AA38HGQ5_9CUCU</name>
<comment type="caution">
    <text evidence="6">The sequence shown here is derived from an EMBL/GenBank/DDBJ whole genome shotgun (WGS) entry which is preliminary data.</text>
</comment>
<dbReference type="GO" id="GO:0006364">
    <property type="term" value="P:rRNA processing"/>
    <property type="evidence" value="ECO:0007669"/>
    <property type="project" value="TreeGrafter"/>
</dbReference>
<dbReference type="GO" id="GO:0120330">
    <property type="term" value="C:rixosome complex"/>
    <property type="evidence" value="ECO:0007669"/>
    <property type="project" value="TreeGrafter"/>
</dbReference>
<dbReference type="PANTHER" id="PTHR18763:SF0">
    <property type="entry name" value="WD REPEAT-CONTAINING PROTEIN 18"/>
    <property type="match status" value="1"/>
</dbReference>
<dbReference type="InterPro" id="IPR020472">
    <property type="entry name" value="WD40_PAC1"/>
</dbReference>
<evidence type="ECO:0000256" key="5">
    <source>
        <dbReference type="SAM" id="Phobius"/>
    </source>
</evidence>
<gene>
    <name evidence="6" type="ORF">Zmor_011980</name>
</gene>
<keyword evidence="5" id="KW-0472">Membrane</keyword>
<dbReference type="GO" id="GO:0005656">
    <property type="term" value="C:nuclear pre-replicative complex"/>
    <property type="evidence" value="ECO:0007669"/>
    <property type="project" value="TreeGrafter"/>
</dbReference>
<dbReference type="Gene3D" id="2.130.10.10">
    <property type="entry name" value="YVTN repeat-like/Quinoprotein amine dehydrogenase"/>
    <property type="match status" value="2"/>
</dbReference>
<dbReference type="Proteomes" id="UP001168821">
    <property type="component" value="Unassembled WGS sequence"/>
</dbReference>
<sequence>MPIAEVALSSSETDETVFLWDIKTNAVLATYKQSGGTSKHGLSLLGKSYFVCSQKTKNNIRHYTWLNDTPREKSTTVENCSVIVGTKDGSLFLGGSTSGKIYVWETSTGNLLNVLTAHYSKISCLKFSDDRSFLISCGEDGIVSVWNLSRLISQENAKAIHTFSGHALPITDIYVGYGLEQARITTVSLDRSCKMWELTTESLLFSLIYPCALCAVVLDPAESLLFVGGTDGKIFQSILYSDLFVTRTRSYESGLPTEDKIEELVYHGHSQAVTCLSLSLDASLLVSASEDGTLIVWDVQCRQQLRTFNKHGGFFFNTIFFFFAKTFFLAGPVTNLLLLTKPTTLFTEKFDYCVPPISPLNRYKSAMAASVPVVIPPFRSSFYVDDGANKGLLPAIRPSFLDDSDETKRNLQEKILSLSAKTDSLETELARVKSLNSELFARLLRSGGCPI</sequence>
<evidence type="ECO:0000256" key="4">
    <source>
        <dbReference type="SAM" id="Coils"/>
    </source>
</evidence>
<dbReference type="SUPFAM" id="SSF50998">
    <property type="entry name" value="Quinoprotein alcohol dehydrogenase-like"/>
    <property type="match status" value="1"/>
</dbReference>
<organism evidence="6 7">
    <name type="scientific">Zophobas morio</name>
    <dbReference type="NCBI Taxonomy" id="2755281"/>
    <lineage>
        <taxon>Eukaryota</taxon>
        <taxon>Metazoa</taxon>
        <taxon>Ecdysozoa</taxon>
        <taxon>Arthropoda</taxon>
        <taxon>Hexapoda</taxon>
        <taxon>Insecta</taxon>
        <taxon>Pterygota</taxon>
        <taxon>Neoptera</taxon>
        <taxon>Endopterygota</taxon>
        <taxon>Coleoptera</taxon>
        <taxon>Polyphaga</taxon>
        <taxon>Cucujiformia</taxon>
        <taxon>Tenebrionidae</taxon>
        <taxon>Zophobas</taxon>
    </lineage>
</organism>
<dbReference type="InterPro" id="IPR001680">
    <property type="entry name" value="WD40_rpt"/>
</dbReference>
<accession>A0AA38HGQ5</accession>
<dbReference type="PRINTS" id="PR00320">
    <property type="entry name" value="GPROTEINBRPT"/>
</dbReference>
<protein>
    <recommendedName>
        <fullName evidence="8">WD repeat-containing protein 18</fullName>
    </recommendedName>
</protein>
<keyword evidence="2" id="KW-0677">Repeat</keyword>
<dbReference type="EMBL" id="JALNTZ010003692">
    <property type="protein sequence ID" value="KAJ3616229.1"/>
    <property type="molecule type" value="Genomic_DNA"/>
</dbReference>
<feature type="transmembrane region" description="Helical" evidence="5">
    <location>
        <begin position="314"/>
        <end position="339"/>
    </location>
</feature>
<dbReference type="AlphaFoldDB" id="A0AA38HGQ5"/>
<dbReference type="SMART" id="SM00320">
    <property type="entry name" value="WD40"/>
    <property type="match status" value="5"/>
</dbReference>
<dbReference type="PROSITE" id="PS50082">
    <property type="entry name" value="WD_REPEATS_2"/>
    <property type="match status" value="2"/>
</dbReference>
<dbReference type="InterPro" id="IPR045227">
    <property type="entry name" value="WDR18/Ipi3/RID3"/>
</dbReference>
<dbReference type="InterPro" id="IPR011047">
    <property type="entry name" value="Quinoprotein_ADH-like_sf"/>
</dbReference>
<feature type="repeat" description="WD" evidence="3">
    <location>
        <begin position="115"/>
        <end position="149"/>
    </location>
</feature>
<keyword evidence="1 3" id="KW-0853">WD repeat</keyword>
<feature type="repeat" description="WD" evidence="3">
    <location>
        <begin position="266"/>
        <end position="307"/>
    </location>
</feature>
<evidence type="ECO:0000313" key="7">
    <source>
        <dbReference type="Proteomes" id="UP001168821"/>
    </source>
</evidence>